<name>A0ACC3DKC1_9PEZI</name>
<organism evidence="1 2">
    <name type="scientific">Coniosporium uncinatum</name>
    <dbReference type="NCBI Taxonomy" id="93489"/>
    <lineage>
        <taxon>Eukaryota</taxon>
        <taxon>Fungi</taxon>
        <taxon>Dikarya</taxon>
        <taxon>Ascomycota</taxon>
        <taxon>Pezizomycotina</taxon>
        <taxon>Dothideomycetes</taxon>
        <taxon>Dothideomycetes incertae sedis</taxon>
        <taxon>Coniosporium</taxon>
    </lineage>
</organism>
<evidence type="ECO:0000313" key="2">
    <source>
        <dbReference type="Proteomes" id="UP001186974"/>
    </source>
</evidence>
<gene>
    <name evidence="1" type="primary">LYS4_2</name>
    <name evidence="1" type="ORF">LTS18_011127</name>
</gene>
<dbReference type="EMBL" id="JAWDJW010003178">
    <property type="protein sequence ID" value="KAK3077134.1"/>
    <property type="molecule type" value="Genomic_DNA"/>
</dbReference>
<sequence>SITEPDQNRQSLDSPPPAPISEHDKVLTRRTGWTFEWDVARSTVTVTEGEGGEKWSQKVGELPPNVQEIIARGGLEKWVKQEIGL</sequence>
<comment type="caution">
    <text evidence="1">The sequence shown here is derived from an EMBL/GenBank/DDBJ whole genome shotgun (WGS) entry which is preliminary data.</text>
</comment>
<reference evidence="1" key="1">
    <citation type="submission" date="2024-09" db="EMBL/GenBank/DDBJ databases">
        <title>Black Yeasts Isolated from many extreme environments.</title>
        <authorList>
            <person name="Coleine C."/>
            <person name="Stajich J.E."/>
            <person name="Selbmann L."/>
        </authorList>
    </citation>
    <scope>NUCLEOTIDE SEQUENCE</scope>
    <source>
        <strain evidence="1">CCFEE 5737</strain>
    </source>
</reference>
<accession>A0ACC3DKC1</accession>
<keyword evidence="2" id="KW-1185">Reference proteome</keyword>
<protein>
    <submittedName>
        <fullName evidence="1">Mitochondrial Homoaconitase</fullName>
    </submittedName>
</protein>
<feature type="non-terminal residue" evidence="1">
    <location>
        <position position="1"/>
    </location>
</feature>
<dbReference type="Proteomes" id="UP001186974">
    <property type="component" value="Unassembled WGS sequence"/>
</dbReference>
<proteinExistence type="predicted"/>
<evidence type="ECO:0000313" key="1">
    <source>
        <dbReference type="EMBL" id="KAK3077134.1"/>
    </source>
</evidence>